<dbReference type="AlphaFoldDB" id="A0A6A5WJ60"/>
<dbReference type="PANTHER" id="PTHR33112">
    <property type="entry name" value="DOMAIN PROTEIN, PUTATIVE-RELATED"/>
    <property type="match status" value="1"/>
</dbReference>
<protein>
    <submittedName>
        <fullName evidence="2">HET-domain-containing protein</fullName>
    </submittedName>
</protein>
<dbReference type="Proteomes" id="UP000799779">
    <property type="component" value="Unassembled WGS sequence"/>
</dbReference>
<sequence>KSWLHDCESNHVFCRQRGNAQVQLPTRLIEIVDADTARLVETAGQTGQYIALSYCWGSEPGNNSMTLKANLSERLESLPRDTLPGAIRDAVTIADRLGMKYIWVDALCMVQDDAQDKNVELGNMSQYYRNSWLTIAASTSSCTTGFIGTTGRCENHPGNTLPRDLVPLNIPINKRAWTLQEGILAPRVLLFGSRVIWFCQHMTRKFQMELSKLDTEVSNTSTEPLRTAGLDEDQNIYDLWHRIVGSYSKRAVSYPQDKLPAISALAAEVSKLTKDEYLAGLWRSNLLRDLLWTTPEPTTHRPDEWRAPTWSWASINDAILYDQLPPKSATALATVSDVATSPISGTVPFGEVQSGRLVIDAPCSWIKFDKGDDPAKTAAPFLRGFGFKIGKNERESLFEMLKTQARPSWKDPEETDEKEKKGYQLPDNITIAFMYGKRDDIVQPTDGDEDSGEKDQHWTMWGLILKHVSGDVSQGDDGILFERVMAFSQVPVGLEGGGLPPARRLHIV</sequence>
<reference evidence="2" key="1">
    <citation type="journal article" date="2020" name="Stud. Mycol.">
        <title>101 Dothideomycetes genomes: a test case for predicting lifestyles and emergence of pathogens.</title>
        <authorList>
            <person name="Haridas S."/>
            <person name="Albert R."/>
            <person name="Binder M."/>
            <person name="Bloem J."/>
            <person name="Labutti K."/>
            <person name="Salamov A."/>
            <person name="Andreopoulos B."/>
            <person name="Baker S."/>
            <person name="Barry K."/>
            <person name="Bills G."/>
            <person name="Bluhm B."/>
            <person name="Cannon C."/>
            <person name="Castanera R."/>
            <person name="Culley D."/>
            <person name="Daum C."/>
            <person name="Ezra D."/>
            <person name="Gonzalez J."/>
            <person name="Henrissat B."/>
            <person name="Kuo A."/>
            <person name="Liang C."/>
            <person name="Lipzen A."/>
            <person name="Lutzoni F."/>
            <person name="Magnuson J."/>
            <person name="Mondo S."/>
            <person name="Nolan M."/>
            <person name="Ohm R."/>
            <person name="Pangilinan J."/>
            <person name="Park H.-J."/>
            <person name="Ramirez L."/>
            <person name="Alfaro M."/>
            <person name="Sun H."/>
            <person name="Tritt A."/>
            <person name="Yoshinaga Y."/>
            <person name="Zwiers L.-H."/>
            <person name="Turgeon B."/>
            <person name="Goodwin S."/>
            <person name="Spatafora J."/>
            <person name="Crous P."/>
            <person name="Grigoriev I."/>
        </authorList>
    </citation>
    <scope>NUCLEOTIDE SEQUENCE</scope>
    <source>
        <strain evidence="2">CBS 123094</strain>
    </source>
</reference>
<dbReference type="EMBL" id="ML977610">
    <property type="protein sequence ID" value="KAF1997706.1"/>
    <property type="molecule type" value="Genomic_DNA"/>
</dbReference>
<organism evidence="2 3">
    <name type="scientific">Amniculicola lignicola CBS 123094</name>
    <dbReference type="NCBI Taxonomy" id="1392246"/>
    <lineage>
        <taxon>Eukaryota</taxon>
        <taxon>Fungi</taxon>
        <taxon>Dikarya</taxon>
        <taxon>Ascomycota</taxon>
        <taxon>Pezizomycotina</taxon>
        <taxon>Dothideomycetes</taxon>
        <taxon>Pleosporomycetidae</taxon>
        <taxon>Pleosporales</taxon>
        <taxon>Amniculicolaceae</taxon>
        <taxon>Amniculicola</taxon>
    </lineage>
</organism>
<evidence type="ECO:0000313" key="3">
    <source>
        <dbReference type="Proteomes" id="UP000799779"/>
    </source>
</evidence>
<dbReference type="InterPro" id="IPR010730">
    <property type="entry name" value="HET"/>
</dbReference>
<name>A0A6A5WJ60_9PLEO</name>
<dbReference type="PANTHER" id="PTHR33112:SF16">
    <property type="entry name" value="HETEROKARYON INCOMPATIBILITY DOMAIN-CONTAINING PROTEIN"/>
    <property type="match status" value="1"/>
</dbReference>
<keyword evidence="3" id="KW-1185">Reference proteome</keyword>
<feature type="non-terminal residue" evidence="2">
    <location>
        <position position="1"/>
    </location>
</feature>
<feature type="domain" description="Heterokaryon incompatibility" evidence="1">
    <location>
        <begin position="49"/>
        <end position="143"/>
    </location>
</feature>
<proteinExistence type="predicted"/>
<accession>A0A6A5WJ60</accession>
<evidence type="ECO:0000313" key="2">
    <source>
        <dbReference type="EMBL" id="KAF1997706.1"/>
    </source>
</evidence>
<evidence type="ECO:0000259" key="1">
    <source>
        <dbReference type="Pfam" id="PF06985"/>
    </source>
</evidence>
<dbReference type="OrthoDB" id="5125733at2759"/>
<gene>
    <name evidence="2" type="ORF">P154DRAFT_440625</name>
</gene>
<dbReference type="Pfam" id="PF06985">
    <property type="entry name" value="HET"/>
    <property type="match status" value="1"/>
</dbReference>